<dbReference type="EMBL" id="AEWX01000043">
    <property type="protein sequence ID" value="EGC18908.1"/>
    <property type="molecule type" value="Genomic_DNA"/>
</dbReference>
<evidence type="ECO:0000313" key="1">
    <source>
        <dbReference type="EMBL" id="EGC18908.1"/>
    </source>
</evidence>
<comment type="caution">
    <text evidence="1">The sequence shown here is derived from an EMBL/GenBank/DDBJ whole genome shotgun (WGS) entry which is preliminary data.</text>
</comment>
<evidence type="ECO:0000313" key="2">
    <source>
        <dbReference type="Proteomes" id="UP000005697"/>
    </source>
</evidence>
<dbReference type="HOGENOM" id="CLU_3139190_0_0_10"/>
<dbReference type="Proteomes" id="UP000005697">
    <property type="component" value="Unassembled WGS sequence"/>
</dbReference>
<keyword evidence="2" id="KW-1185">Reference proteome</keyword>
<reference evidence="1 2" key="1">
    <citation type="submission" date="2011-01" db="EMBL/GenBank/DDBJ databases">
        <authorList>
            <person name="Muzny D."/>
            <person name="Qin X."/>
            <person name="Deng J."/>
            <person name="Jiang H."/>
            <person name="Liu Y."/>
            <person name="Qu J."/>
            <person name="Song X.-Z."/>
            <person name="Zhang L."/>
            <person name="Thornton R."/>
            <person name="Coyle M."/>
            <person name="Francisco L."/>
            <person name="Jackson L."/>
            <person name="Javaid M."/>
            <person name="Korchina V."/>
            <person name="Kovar C."/>
            <person name="Mata R."/>
            <person name="Mathew T."/>
            <person name="Ngo R."/>
            <person name="Nguyen L."/>
            <person name="Nguyen N."/>
            <person name="Okwuonu G."/>
            <person name="Ongeri F."/>
            <person name="Pham C."/>
            <person name="Simmons D."/>
            <person name="Wilczek-Boney K."/>
            <person name="Hale W."/>
            <person name="Jakkamsetti A."/>
            <person name="Pham P."/>
            <person name="Ruth R."/>
            <person name="San Lucas F."/>
            <person name="Warren J."/>
            <person name="Zhang J."/>
            <person name="Zhao Z."/>
            <person name="Zhou C."/>
            <person name="Zhu D."/>
            <person name="Lee S."/>
            <person name="Bess C."/>
            <person name="Blankenburg K."/>
            <person name="Forbes L."/>
            <person name="Fu Q."/>
            <person name="Gubbala S."/>
            <person name="Hirani K."/>
            <person name="Jayaseelan J.C."/>
            <person name="Lara F."/>
            <person name="Munidasa M."/>
            <person name="Palculict T."/>
            <person name="Patil S."/>
            <person name="Pu L.-L."/>
            <person name="Saada N."/>
            <person name="Tang L."/>
            <person name="Weissenberger G."/>
            <person name="Zhu Y."/>
            <person name="Hemphill L."/>
            <person name="Shang Y."/>
            <person name="Youmans B."/>
            <person name="Ayvaz T."/>
            <person name="Ross M."/>
            <person name="Santibanez J."/>
            <person name="Aqrawi P."/>
            <person name="Gross S."/>
            <person name="Joshi V."/>
            <person name="Fowler G."/>
            <person name="Nazareth L."/>
            <person name="Reid J."/>
            <person name="Worley K."/>
            <person name="Petrosino J."/>
            <person name="Highlander S."/>
            <person name="Gibbs R."/>
        </authorList>
    </citation>
    <scope>NUCLEOTIDE SEQUENCE [LARGE SCALE GENOMIC DNA]</scope>
    <source>
        <strain evidence="1 2">DSM 16608</strain>
    </source>
</reference>
<gene>
    <name evidence="1" type="ORF">HMPREF9141_2601</name>
</gene>
<sequence length="49" mass="5468">MPNGRHSIEIKACTVQKSKHLQDTACMGKTNPPLLHSFFHPCHLAGRQT</sequence>
<dbReference type="AlphaFoldDB" id="F0FAI4"/>
<proteinExistence type="predicted"/>
<organism evidence="1 2">
    <name type="scientific">Prevotella multiformis DSM 16608</name>
    <dbReference type="NCBI Taxonomy" id="888743"/>
    <lineage>
        <taxon>Bacteria</taxon>
        <taxon>Pseudomonadati</taxon>
        <taxon>Bacteroidota</taxon>
        <taxon>Bacteroidia</taxon>
        <taxon>Bacteroidales</taxon>
        <taxon>Prevotellaceae</taxon>
        <taxon>Prevotella</taxon>
    </lineage>
</organism>
<accession>F0FAI4</accession>
<protein>
    <submittedName>
        <fullName evidence="1">Uncharacterized protein</fullName>
    </submittedName>
</protein>
<name>F0FAI4_9BACT</name>
<dbReference type="STRING" id="888743.HMPREF9141_2601"/>